<comment type="subcellular location">
    <subcellularLocation>
        <location evidence="1">Host cell</location>
    </subcellularLocation>
    <subcellularLocation>
        <location evidence="2">Secreted</location>
    </subcellularLocation>
</comment>
<evidence type="ECO:0000256" key="3">
    <source>
        <dbReference type="ARBA" id="ARBA00022525"/>
    </source>
</evidence>
<dbReference type="GO" id="GO:0031416">
    <property type="term" value="C:NatB complex"/>
    <property type="evidence" value="ECO:0007669"/>
    <property type="project" value="TreeGrafter"/>
</dbReference>
<proteinExistence type="predicted"/>
<comment type="caution">
    <text evidence="7">The sequence shown here is derived from an EMBL/GenBank/DDBJ whole genome shotgun (WGS) entry which is preliminary data.</text>
</comment>
<dbReference type="PANTHER" id="PTHR45910">
    <property type="entry name" value="N-ALPHA-ACETYLTRANSFERASE 20"/>
    <property type="match status" value="1"/>
</dbReference>
<dbReference type="GO" id="GO:0005576">
    <property type="term" value="C:extracellular region"/>
    <property type="evidence" value="ECO:0007669"/>
    <property type="project" value="UniProtKB-SubCell"/>
</dbReference>
<keyword evidence="3" id="KW-0964">Secreted</keyword>
<gene>
    <name evidence="7" type="ORF">PR001_g15663</name>
</gene>
<dbReference type="GO" id="GO:0004596">
    <property type="term" value="F:protein-N-terminal amino-acid acetyltransferase activity"/>
    <property type="evidence" value="ECO:0007669"/>
    <property type="project" value="TreeGrafter"/>
</dbReference>
<dbReference type="PANTHER" id="PTHR45910:SF1">
    <property type="entry name" value="N-ALPHA-ACETYLTRANSFERASE 20"/>
    <property type="match status" value="1"/>
</dbReference>
<sequence length="357" mass="40404">MDYLENVSVELYDGYFVDLFVRVSNLLAIGMYEKFGYSVYRRVLGYYSSADDGEDAFDMRKALPRDVHKKSILPLQSHPISCSLRVGKAGDTFEVKIDDADKICTIKEAIQKKKPDTIQGEPDKLKLFLAKTEDGKWLLEKSDVGKKLEGGETTPEVKKMIAENEMMPSWKIQDVLTDFKMTGELAPSSKQIHVLVVLPDQQRSGSTKKQQGHKGMTAAEASRCGFLFEVAQNLAKLYDFYCMYGDDFPRMADIFKAVENGDWKFRLKGGKQLTAVALHNYFTEDQWLALMQLDWKRSSRIHGGKVGRTSEGKRYLVLTHAIATRRGIDIFKDIATKAGVVGRPTEFEVTVEDEFCT</sequence>
<protein>
    <recommendedName>
        <fullName evidence="6">N-acetyltransferase domain-containing protein</fullName>
    </recommendedName>
</protein>
<dbReference type="SUPFAM" id="SSF55729">
    <property type="entry name" value="Acyl-CoA N-acyltransferases (Nat)"/>
    <property type="match status" value="1"/>
</dbReference>
<dbReference type="InterPro" id="IPR045379">
    <property type="entry name" value="Crinkler_N"/>
</dbReference>
<dbReference type="InterPro" id="IPR000182">
    <property type="entry name" value="GNAT_dom"/>
</dbReference>
<organism evidence="7 8">
    <name type="scientific">Phytophthora rubi</name>
    <dbReference type="NCBI Taxonomy" id="129364"/>
    <lineage>
        <taxon>Eukaryota</taxon>
        <taxon>Sar</taxon>
        <taxon>Stramenopiles</taxon>
        <taxon>Oomycota</taxon>
        <taxon>Peronosporomycetes</taxon>
        <taxon>Peronosporales</taxon>
        <taxon>Peronosporaceae</taxon>
        <taxon>Phytophthora</taxon>
    </lineage>
</organism>
<dbReference type="EMBL" id="QXFV01001193">
    <property type="protein sequence ID" value="KAE9012448.1"/>
    <property type="molecule type" value="Genomic_DNA"/>
</dbReference>
<evidence type="ECO:0000256" key="4">
    <source>
        <dbReference type="ARBA" id="ARBA00022679"/>
    </source>
</evidence>
<dbReference type="InterPro" id="IPR016181">
    <property type="entry name" value="Acyl_CoA_acyltransferase"/>
</dbReference>
<evidence type="ECO:0000313" key="7">
    <source>
        <dbReference type="EMBL" id="KAE9012448.1"/>
    </source>
</evidence>
<reference evidence="7 8" key="1">
    <citation type="submission" date="2018-09" db="EMBL/GenBank/DDBJ databases">
        <title>Genomic investigation of the strawberry pathogen Phytophthora fragariae indicates pathogenicity is determined by transcriptional variation in three key races.</title>
        <authorList>
            <person name="Adams T.M."/>
            <person name="Armitage A.D."/>
            <person name="Sobczyk M.K."/>
            <person name="Bates H.J."/>
            <person name="Dunwell J.M."/>
            <person name="Nellist C.F."/>
            <person name="Harrison R.J."/>
        </authorList>
    </citation>
    <scope>NUCLEOTIDE SEQUENCE [LARGE SCALE GENOMIC DNA]</scope>
    <source>
        <strain evidence="7 8">SCRP249</strain>
    </source>
</reference>
<evidence type="ECO:0000313" key="8">
    <source>
        <dbReference type="Proteomes" id="UP000429607"/>
    </source>
</evidence>
<dbReference type="GO" id="GO:0043657">
    <property type="term" value="C:host cell"/>
    <property type="evidence" value="ECO:0007669"/>
    <property type="project" value="UniProtKB-SubCell"/>
</dbReference>
<name>A0A6A3L3D0_9STRA</name>
<feature type="domain" description="N-acetyltransferase" evidence="6">
    <location>
        <begin position="1"/>
        <end position="64"/>
    </location>
</feature>
<dbReference type="Proteomes" id="UP000429607">
    <property type="component" value="Unassembled WGS sequence"/>
</dbReference>
<accession>A0A6A3L3D0</accession>
<keyword evidence="4" id="KW-0808">Transferase</keyword>
<dbReference type="Pfam" id="PF20147">
    <property type="entry name" value="Crinkler"/>
    <property type="match status" value="1"/>
</dbReference>
<dbReference type="AlphaFoldDB" id="A0A6A3L3D0"/>
<dbReference type="PROSITE" id="PS51186">
    <property type="entry name" value="GNAT"/>
    <property type="match status" value="1"/>
</dbReference>
<evidence type="ECO:0000256" key="1">
    <source>
        <dbReference type="ARBA" id="ARBA00004340"/>
    </source>
</evidence>
<evidence type="ECO:0000256" key="2">
    <source>
        <dbReference type="ARBA" id="ARBA00004613"/>
    </source>
</evidence>
<evidence type="ECO:0000259" key="6">
    <source>
        <dbReference type="PROSITE" id="PS51186"/>
    </source>
</evidence>
<keyword evidence="5" id="KW-0012">Acyltransferase</keyword>
<dbReference type="InterPro" id="IPR051646">
    <property type="entry name" value="NatB_acetyltransferase_subunit"/>
</dbReference>
<evidence type="ECO:0000256" key="5">
    <source>
        <dbReference type="ARBA" id="ARBA00023315"/>
    </source>
</evidence>
<dbReference type="Gene3D" id="3.40.630.30">
    <property type="match status" value="1"/>
</dbReference>